<feature type="region of interest" description="Disordered" evidence="1">
    <location>
        <begin position="61"/>
        <end position="100"/>
    </location>
</feature>
<dbReference type="Proteomes" id="UP001177670">
    <property type="component" value="Unassembled WGS sequence"/>
</dbReference>
<accession>A0AA40KFX0</accession>
<evidence type="ECO:0000313" key="2">
    <source>
        <dbReference type="EMBL" id="KAK1118720.1"/>
    </source>
</evidence>
<sequence>MDQTGEVCGTKKKLRGKGGSLETRARVSTSFRKIGRDFLPEQNRRNGGTRAEKLLRFFEGGSTNAIDGGGTRLDSKDAAKNVKKRPSPPLPSSSHLATYG</sequence>
<keyword evidence="3" id="KW-1185">Reference proteome</keyword>
<dbReference type="AlphaFoldDB" id="A0AA40KFX0"/>
<dbReference type="EMBL" id="JAHYIQ010000041">
    <property type="protein sequence ID" value="KAK1118720.1"/>
    <property type="molecule type" value="Genomic_DNA"/>
</dbReference>
<feature type="region of interest" description="Disordered" evidence="1">
    <location>
        <begin position="1"/>
        <end position="25"/>
    </location>
</feature>
<reference evidence="2" key="1">
    <citation type="submission" date="2021-10" db="EMBL/GenBank/DDBJ databases">
        <title>Melipona bicolor Genome sequencing and assembly.</title>
        <authorList>
            <person name="Araujo N.S."/>
            <person name="Arias M.C."/>
        </authorList>
    </citation>
    <scope>NUCLEOTIDE SEQUENCE</scope>
    <source>
        <strain evidence="2">USP_2M_L1-L4_2017</strain>
        <tissue evidence="2">Whole body</tissue>
    </source>
</reference>
<evidence type="ECO:0000313" key="3">
    <source>
        <dbReference type="Proteomes" id="UP001177670"/>
    </source>
</evidence>
<gene>
    <name evidence="2" type="ORF">K0M31_014723</name>
</gene>
<evidence type="ECO:0000256" key="1">
    <source>
        <dbReference type="SAM" id="MobiDB-lite"/>
    </source>
</evidence>
<proteinExistence type="predicted"/>
<comment type="caution">
    <text evidence="2">The sequence shown here is derived from an EMBL/GenBank/DDBJ whole genome shotgun (WGS) entry which is preliminary data.</text>
</comment>
<name>A0AA40KFX0_9HYME</name>
<organism evidence="2 3">
    <name type="scientific">Melipona bicolor</name>
    <dbReference type="NCBI Taxonomy" id="60889"/>
    <lineage>
        <taxon>Eukaryota</taxon>
        <taxon>Metazoa</taxon>
        <taxon>Ecdysozoa</taxon>
        <taxon>Arthropoda</taxon>
        <taxon>Hexapoda</taxon>
        <taxon>Insecta</taxon>
        <taxon>Pterygota</taxon>
        <taxon>Neoptera</taxon>
        <taxon>Endopterygota</taxon>
        <taxon>Hymenoptera</taxon>
        <taxon>Apocrita</taxon>
        <taxon>Aculeata</taxon>
        <taxon>Apoidea</taxon>
        <taxon>Anthophila</taxon>
        <taxon>Apidae</taxon>
        <taxon>Melipona</taxon>
    </lineage>
</organism>
<protein>
    <submittedName>
        <fullName evidence="2">Uncharacterized protein</fullName>
    </submittedName>
</protein>